<dbReference type="EMBL" id="QQAV01000003">
    <property type="protein sequence ID" value="RDI26159.1"/>
    <property type="molecule type" value="Genomic_DNA"/>
</dbReference>
<feature type="domain" description="VOC" evidence="1">
    <location>
        <begin position="12"/>
        <end position="122"/>
    </location>
</feature>
<proteinExistence type="predicted"/>
<evidence type="ECO:0000313" key="3">
    <source>
        <dbReference type="Proteomes" id="UP000255265"/>
    </source>
</evidence>
<dbReference type="Gene3D" id="3.10.180.10">
    <property type="entry name" value="2,3-Dihydroxybiphenyl 1,2-Dioxygenase, domain 1"/>
    <property type="match status" value="1"/>
</dbReference>
<reference evidence="2 3" key="1">
    <citation type="submission" date="2018-07" db="EMBL/GenBank/DDBJ databases">
        <title>Genomic Encyclopedia of Type Strains, Phase IV (KMG-IV): sequencing the most valuable type-strain genomes for metagenomic binning, comparative biology and taxonomic classification.</title>
        <authorList>
            <person name="Goeker M."/>
        </authorList>
    </citation>
    <scope>NUCLEOTIDE SEQUENCE [LARGE SCALE GENOMIC DNA]</scope>
    <source>
        <strain evidence="2 3">DSM 21352</strain>
    </source>
</reference>
<organism evidence="2 3">
    <name type="scientific">Pseudacidovorax intermedius</name>
    <dbReference type="NCBI Taxonomy" id="433924"/>
    <lineage>
        <taxon>Bacteria</taxon>
        <taxon>Pseudomonadati</taxon>
        <taxon>Pseudomonadota</taxon>
        <taxon>Betaproteobacteria</taxon>
        <taxon>Burkholderiales</taxon>
        <taxon>Comamonadaceae</taxon>
        <taxon>Pseudacidovorax</taxon>
    </lineage>
</organism>
<dbReference type="GO" id="GO:0016829">
    <property type="term" value="F:lyase activity"/>
    <property type="evidence" value="ECO:0007669"/>
    <property type="project" value="UniProtKB-KW"/>
</dbReference>
<dbReference type="InterPro" id="IPR029068">
    <property type="entry name" value="Glyas_Bleomycin-R_OHBP_Dase"/>
</dbReference>
<dbReference type="STRING" id="433924.NS331_17885"/>
<dbReference type="RefSeq" id="WP_114802729.1">
    <property type="nucleotide sequence ID" value="NZ_QQAV01000003.1"/>
</dbReference>
<evidence type="ECO:0000259" key="1">
    <source>
        <dbReference type="PROSITE" id="PS51819"/>
    </source>
</evidence>
<dbReference type="Pfam" id="PF00903">
    <property type="entry name" value="Glyoxalase"/>
    <property type="match status" value="1"/>
</dbReference>
<evidence type="ECO:0000313" key="2">
    <source>
        <dbReference type="EMBL" id="RDI26159.1"/>
    </source>
</evidence>
<gene>
    <name evidence="2" type="ORF">DFR41_103316</name>
</gene>
<dbReference type="AlphaFoldDB" id="A0A370FK52"/>
<dbReference type="OrthoDB" id="8685562at2"/>
<dbReference type="PANTHER" id="PTHR33993">
    <property type="entry name" value="GLYOXALASE-RELATED"/>
    <property type="match status" value="1"/>
</dbReference>
<sequence>MSAPAKAFAPTRLQNVYLVAEQPAALHAFYSEALGLSLKFADGERWYQYGVGGGNVSLACREEAAPATAGAVMVFEVADFDGASERIDAAGGEVLGLRDMGAHGAVLSLRDPEGHVVQLFRRALPANAEDAPRLRQAQPERLNTE</sequence>
<dbReference type="PROSITE" id="PS51819">
    <property type="entry name" value="VOC"/>
    <property type="match status" value="1"/>
</dbReference>
<accession>A0A370FK52</accession>
<dbReference type="InterPro" id="IPR004360">
    <property type="entry name" value="Glyas_Fos-R_dOase_dom"/>
</dbReference>
<dbReference type="PANTHER" id="PTHR33993:SF14">
    <property type="entry name" value="GB|AAF24581.1"/>
    <property type="match status" value="1"/>
</dbReference>
<comment type="caution">
    <text evidence="2">The sequence shown here is derived from an EMBL/GenBank/DDBJ whole genome shotgun (WGS) entry which is preliminary data.</text>
</comment>
<name>A0A370FK52_9BURK</name>
<dbReference type="SUPFAM" id="SSF54593">
    <property type="entry name" value="Glyoxalase/Bleomycin resistance protein/Dihydroxybiphenyl dioxygenase"/>
    <property type="match status" value="1"/>
</dbReference>
<dbReference type="Proteomes" id="UP000255265">
    <property type="component" value="Unassembled WGS sequence"/>
</dbReference>
<dbReference type="InterPro" id="IPR037523">
    <property type="entry name" value="VOC_core"/>
</dbReference>
<keyword evidence="2" id="KW-0456">Lyase</keyword>
<dbReference type="InterPro" id="IPR052164">
    <property type="entry name" value="Anthracycline_SecMetBiosynth"/>
</dbReference>
<protein>
    <submittedName>
        <fullName evidence="2">Putative enzyme related to lactoylglutathione lyase</fullName>
    </submittedName>
</protein>
<keyword evidence="3" id="KW-1185">Reference proteome</keyword>